<dbReference type="Proteomes" id="UP001596915">
    <property type="component" value="Unassembled WGS sequence"/>
</dbReference>
<comment type="caution">
    <text evidence="1">The sequence shown here is derived from an EMBL/GenBank/DDBJ whole genome shotgun (WGS) entry which is preliminary data.</text>
</comment>
<evidence type="ECO:0000313" key="2">
    <source>
        <dbReference type="Proteomes" id="UP001596915"/>
    </source>
</evidence>
<keyword evidence="2" id="KW-1185">Reference proteome</keyword>
<evidence type="ECO:0000313" key="1">
    <source>
        <dbReference type="EMBL" id="MFD0629577.1"/>
    </source>
</evidence>
<gene>
    <name evidence="1" type="ORF">ACFQ2K_50135</name>
</gene>
<name>A0ABW2XA02_9ACTN</name>
<organism evidence="1 2">
    <name type="scientific">Streptomyces sanglieri</name>
    <dbReference type="NCBI Taxonomy" id="193460"/>
    <lineage>
        <taxon>Bacteria</taxon>
        <taxon>Bacillati</taxon>
        <taxon>Actinomycetota</taxon>
        <taxon>Actinomycetes</taxon>
        <taxon>Kitasatosporales</taxon>
        <taxon>Streptomycetaceae</taxon>
        <taxon>Streptomyces</taxon>
    </lineage>
</organism>
<protein>
    <submittedName>
        <fullName evidence="1">Uncharacterized protein</fullName>
    </submittedName>
</protein>
<accession>A0ABW2XA02</accession>
<reference evidence="2" key="1">
    <citation type="journal article" date="2019" name="Int. J. Syst. Evol. Microbiol.">
        <title>The Global Catalogue of Microorganisms (GCM) 10K type strain sequencing project: providing services to taxonomists for standard genome sequencing and annotation.</title>
        <authorList>
            <consortium name="The Broad Institute Genomics Platform"/>
            <consortium name="The Broad Institute Genome Sequencing Center for Infectious Disease"/>
            <person name="Wu L."/>
            <person name="Ma J."/>
        </authorList>
    </citation>
    <scope>NUCLEOTIDE SEQUENCE [LARGE SCALE GENOMIC DNA]</scope>
    <source>
        <strain evidence="2">JCM 12607</strain>
    </source>
</reference>
<dbReference type="EMBL" id="JBHTGL010000008">
    <property type="protein sequence ID" value="MFD0629577.1"/>
    <property type="molecule type" value="Genomic_DNA"/>
</dbReference>
<sequence length="63" mass="7223">MDRYRLTLAIGARTIMHGWWPNLPIAERKYLRWIGERGSVNGARVTLVDEAADGRVLKSWPSD</sequence>
<proteinExistence type="predicted"/>